<dbReference type="InterPro" id="IPR036390">
    <property type="entry name" value="WH_DNA-bd_sf"/>
</dbReference>
<keyword evidence="4" id="KW-0804">Transcription</keyword>
<dbReference type="InterPro" id="IPR000847">
    <property type="entry name" value="LysR_HTH_N"/>
</dbReference>
<dbReference type="PROSITE" id="PS50931">
    <property type="entry name" value="HTH_LYSR"/>
    <property type="match status" value="1"/>
</dbReference>
<dbReference type="PANTHER" id="PTHR30537:SF3">
    <property type="entry name" value="TRANSCRIPTIONAL REGULATORY PROTEIN"/>
    <property type="match status" value="1"/>
</dbReference>
<accession>A0A857CDD2</accession>
<evidence type="ECO:0000256" key="1">
    <source>
        <dbReference type="ARBA" id="ARBA00009437"/>
    </source>
</evidence>
<evidence type="ECO:0000256" key="2">
    <source>
        <dbReference type="ARBA" id="ARBA00023015"/>
    </source>
</evidence>
<sequence length="293" mass="31623">MNWDDTRIFLAVARSGQLLAAARALGVNHATVARRLSALEEDLGVKLVDRRTTGSALTTAGERFLATAERIEAEMLEARAEIGDADVAVSGTVRIGAPDGFGVAFLAPRLGTLTERHPALTLQLVPVPRAVSLSRREADIAITVERPDHGRLVARKLVDYTLGLYASRDYLARAGTPQTAAELKSHALVGYVEDLVYSGALAYAEEIDRAFQPRFEIASALGQTEAVRSGAGIGILHAFIARSDPDLVQVLPERTISRGYWLVLHESVRDLGRVRVVADFISEAVASERGIFS</sequence>
<gene>
    <name evidence="6" type="ORF">GH266_22575</name>
</gene>
<dbReference type="Pfam" id="PF03466">
    <property type="entry name" value="LysR_substrate"/>
    <property type="match status" value="1"/>
</dbReference>
<evidence type="ECO:0000313" key="7">
    <source>
        <dbReference type="Proteomes" id="UP000435648"/>
    </source>
</evidence>
<keyword evidence="3" id="KW-0238">DNA-binding</keyword>
<name>A0A857CDD2_9HYPH</name>
<organism evidence="6 7">
    <name type="scientific">Stappia indica</name>
    <dbReference type="NCBI Taxonomy" id="538381"/>
    <lineage>
        <taxon>Bacteria</taxon>
        <taxon>Pseudomonadati</taxon>
        <taxon>Pseudomonadota</taxon>
        <taxon>Alphaproteobacteria</taxon>
        <taxon>Hyphomicrobiales</taxon>
        <taxon>Stappiaceae</taxon>
        <taxon>Stappia</taxon>
    </lineage>
</organism>
<dbReference type="Gene3D" id="3.40.190.290">
    <property type="match status" value="1"/>
</dbReference>
<comment type="similarity">
    <text evidence="1">Belongs to the LysR transcriptional regulatory family.</text>
</comment>
<evidence type="ECO:0000259" key="5">
    <source>
        <dbReference type="PROSITE" id="PS50931"/>
    </source>
</evidence>
<dbReference type="Gene3D" id="1.10.10.10">
    <property type="entry name" value="Winged helix-like DNA-binding domain superfamily/Winged helix DNA-binding domain"/>
    <property type="match status" value="1"/>
</dbReference>
<dbReference type="SUPFAM" id="SSF53850">
    <property type="entry name" value="Periplasmic binding protein-like II"/>
    <property type="match status" value="1"/>
</dbReference>
<evidence type="ECO:0000256" key="3">
    <source>
        <dbReference type="ARBA" id="ARBA00023125"/>
    </source>
</evidence>
<dbReference type="GO" id="GO:0003700">
    <property type="term" value="F:DNA-binding transcription factor activity"/>
    <property type="evidence" value="ECO:0007669"/>
    <property type="project" value="InterPro"/>
</dbReference>
<keyword evidence="2" id="KW-0805">Transcription regulation</keyword>
<proteinExistence type="inferred from homology"/>
<dbReference type="Pfam" id="PF00126">
    <property type="entry name" value="HTH_1"/>
    <property type="match status" value="1"/>
</dbReference>
<dbReference type="InterPro" id="IPR005119">
    <property type="entry name" value="LysR_subst-bd"/>
</dbReference>
<dbReference type="KEGG" id="siw:GH266_22575"/>
<protein>
    <submittedName>
        <fullName evidence="6">LysR family transcriptional regulator</fullName>
    </submittedName>
</protein>
<dbReference type="InterPro" id="IPR036388">
    <property type="entry name" value="WH-like_DNA-bd_sf"/>
</dbReference>
<dbReference type="RefSeq" id="WP_158195854.1">
    <property type="nucleotide sequence ID" value="NZ_CP046908.1"/>
</dbReference>
<dbReference type="EMBL" id="CP046908">
    <property type="protein sequence ID" value="QGZ37036.1"/>
    <property type="molecule type" value="Genomic_DNA"/>
</dbReference>
<reference evidence="6 7" key="1">
    <citation type="submission" date="2019-12" db="EMBL/GenBank/DDBJ databases">
        <title>The genome of Stappia indica PHM037.</title>
        <authorList>
            <person name="Kacar D."/>
            <person name="Galan B."/>
            <person name="Canedo L."/>
            <person name="Rodriguez P."/>
            <person name="de la Calle F."/>
            <person name="Garcia J.L."/>
        </authorList>
    </citation>
    <scope>NUCLEOTIDE SEQUENCE [LARGE SCALE GENOMIC DNA]</scope>
    <source>
        <strain evidence="6 7">PHM037</strain>
    </source>
</reference>
<evidence type="ECO:0000313" key="6">
    <source>
        <dbReference type="EMBL" id="QGZ37036.1"/>
    </source>
</evidence>
<dbReference type="PANTHER" id="PTHR30537">
    <property type="entry name" value="HTH-TYPE TRANSCRIPTIONAL REGULATOR"/>
    <property type="match status" value="1"/>
</dbReference>
<dbReference type="InterPro" id="IPR058163">
    <property type="entry name" value="LysR-type_TF_proteobact-type"/>
</dbReference>
<dbReference type="Proteomes" id="UP000435648">
    <property type="component" value="Chromosome"/>
</dbReference>
<dbReference type="SUPFAM" id="SSF46785">
    <property type="entry name" value="Winged helix' DNA-binding domain"/>
    <property type="match status" value="1"/>
</dbReference>
<evidence type="ECO:0000256" key="4">
    <source>
        <dbReference type="ARBA" id="ARBA00023163"/>
    </source>
</evidence>
<dbReference type="GO" id="GO:0006351">
    <property type="term" value="P:DNA-templated transcription"/>
    <property type="evidence" value="ECO:0007669"/>
    <property type="project" value="TreeGrafter"/>
</dbReference>
<dbReference type="OrthoDB" id="9787460at2"/>
<feature type="domain" description="HTH lysR-type" evidence="5">
    <location>
        <begin position="1"/>
        <end position="58"/>
    </location>
</feature>
<dbReference type="AlphaFoldDB" id="A0A857CDD2"/>
<dbReference type="GO" id="GO:0043565">
    <property type="term" value="F:sequence-specific DNA binding"/>
    <property type="evidence" value="ECO:0007669"/>
    <property type="project" value="TreeGrafter"/>
</dbReference>